<gene>
    <name evidence="2" type="ORF">LAUMK4_05878</name>
</gene>
<sequence>MTKKLTSLSDEQRAQMGPHARKCIEYGRRTTPLTEDEWATWEAGARKCYEYAGIPWPGVVVRVPSPMVGGFAAPIAASVIRQLTLKHDPAKGGGLPTAASAVGSAVDSAVGSAVRSAVGSAVDSAVGSAVDSAVASAVDSAVGSAVRSAVDSAVDSAVASAVGSAVGSAVASAVDSAVGSAVRSAVDSAVASAKVSWHYWFGGRLWCWWHAFVSYFRDVVELALDDDTWDRSMAYEAAMSAGYWWPNEHFVMVCDVPQIMHVVSAGGRHRLHCETGPAVAWDGWGLHMWHGTQVPADLVENGWDIDRIMAEPNTEIRRCAIEKMGWDRFIATAGFTLVDEASDPGNPGQVLRLYDVPRDLLDWPVRVLVCVNGSVERDGSRRTFGLTTPTDCKTALSATAWTYGLTDKEYALTEVRR</sequence>
<proteinExistence type="predicted"/>
<dbReference type="Pfam" id="PF20530">
    <property type="entry name" value="DUF6745"/>
    <property type="match status" value="1"/>
</dbReference>
<organism evidence="2 3">
    <name type="scientific">Mycobacterium persicum</name>
    <dbReference type="NCBI Taxonomy" id="1487726"/>
    <lineage>
        <taxon>Bacteria</taxon>
        <taxon>Bacillati</taxon>
        <taxon>Actinomycetota</taxon>
        <taxon>Actinomycetes</taxon>
        <taxon>Mycobacteriales</taxon>
        <taxon>Mycobacteriaceae</taxon>
        <taxon>Mycobacterium</taxon>
    </lineage>
</organism>
<protein>
    <recommendedName>
        <fullName evidence="1">DUF6745 domain-containing protein</fullName>
    </recommendedName>
</protein>
<evidence type="ECO:0000313" key="2">
    <source>
        <dbReference type="EMBL" id="VBA33112.1"/>
    </source>
</evidence>
<feature type="domain" description="DUF6745" evidence="1">
    <location>
        <begin position="234"/>
        <end position="411"/>
    </location>
</feature>
<reference evidence="2 3" key="1">
    <citation type="submission" date="2018-09" db="EMBL/GenBank/DDBJ databases">
        <authorList>
            <person name="Tagini F."/>
        </authorList>
    </citation>
    <scope>NUCLEOTIDE SEQUENCE [LARGE SCALE GENOMIC DNA]</scope>
    <source>
        <strain evidence="2 3">MK4</strain>
    </source>
</reference>
<dbReference type="InterPro" id="IPR046633">
    <property type="entry name" value="DUF6745"/>
</dbReference>
<dbReference type="Proteomes" id="UP000271464">
    <property type="component" value="Unassembled WGS sequence"/>
</dbReference>
<name>A0ABY6RT51_9MYCO</name>
<accession>A0ABY6RT51</accession>
<comment type="caution">
    <text evidence="2">The sequence shown here is derived from an EMBL/GenBank/DDBJ whole genome shotgun (WGS) entry which is preliminary data.</text>
</comment>
<evidence type="ECO:0000313" key="3">
    <source>
        <dbReference type="Proteomes" id="UP000271464"/>
    </source>
</evidence>
<evidence type="ECO:0000259" key="1">
    <source>
        <dbReference type="Pfam" id="PF20530"/>
    </source>
</evidence>
<dbReference type="EMBL" id="UPHM01000169">
    <property type="protein sequence ID" value="VBA33112.1"/>
    <property type="molecule type" value="Genomic_DNA"/>
</dbReference>
<keyword evidence="3" id="KW-1185">Reference proteome</keyword>